<gene>
    <name evidence="2" type="ORF">ENS29_10180</name>
</gene>
<dbReference type="EMBL" id="DSUH01000235">
    <property type="protein sequence ID" value="HGU33208.1"/>
    <property type="molecule type" value="Genomic_DNA"/>
</dbReference>
<protein>
    <recommendedName>
        <fullName evidence="1">DUF2148 domain-containing protein</fullName>
    </recommendedName>
</protein>
<dbReference type="PANTHER" id="PTHR40101:SF1">
    <property type="entry name" value="4FE-4S DOMAIN-CONTAINING PROTEIN"/>
    <property type="match status" value="1"/>
</dbReference>
<name>A0A7C4RPY1_9BACT</name>
<dbReference type="AlphaFoldDB" id="A0A7C4RPY1"/>
<evidence type="ECO:0000313" key="2">
    <source>
        <dbReference type="EMBL" id="HGU33208.1"/>
    </source>
</evidence>
<comment type="caution">
    <text evidence="2">The sequence shown here is derived from an EMBL/GenBank/DDBJ whole genome shotgun (WGS) entry which is preliminary data.</text>
</comment>
<organism evidence="2">
    <name type="scientific">Desulfatirhabdium butyrativorans</name>
    <dbReference type="NCBI Taxonomy" id="340467"/>
    <lineage>
        <taxon>Bacteria</taxon>
        <taxon>Pseudomonadati</taxon>
        <taxon>Thermodesulfobacteriota</taxon>
        <taxon>Desulfobacteria</taxon>
        <taxon>Desulfobacterales</taxon>
        <taxon>Desulfatirhabdiaceae</taxon>
        <taxon>Desulfatirhabdium</taxon>
    </lineage>
</organism>
<dbReference type="InterPro" id="IPR019224">
    <property type="entry name" value="DUF2148"/>
</dbReference>
<reference evidence="2" key="1">
    <citation type="journal article" date="2020" name="mSystems">
        <title>Genome- and Community-Level Interaction Insights into Carbon Utilization and Element Cycling Functions of Hydrothermarchaeota in Hydrothermal Sediment.</title>
        <authorList>
            <person name="Zhou Z."/>
            <person name="Liu Y."/>
            <person name="Xu W."/>
            <person name="Pan J."/>
            <person name="Luo Z.H."/>
            <person name="Li M."/>
        </authorList>
    </citation>
    <scope>NUCLEOTIDE SEQUENCE [LARGE SCALE GENOMIC DNA]</scope>
    <source>
        <strain evidence="2">SpSt-477</strain>
    </source>
</reference>
<dbReference type="PANTHER" id="PTHR40101">
    <property type="entry name" value="CONSERVED PROTEIN"/>
    <property type="match status" value="1"/>
</dbReference>
<evidence type="ECO:0000259" key="1">
    <source>
        <dbReference type="Pfam" id="PF09918"/>
    </source>
</evidence>
<sequence>MPIRRSPGRTDFPSSREGGTIMERCMKQYEADRKLAVRTACELILASGVTSPRVGGVGECTIHILDDDADIEDLCQQMEKMAEVQKAWAFFRRDAAILRDADALLIATSLRCLNDPADINCNMCGKLTCEYLKQEPKLPADPDVAFRGPLCIFRANNLAYAIDGMMSQARNLGIDYGVYWSAGAAAMRTGILPKDTGFAIGVAVSVTEKSPFRDIPKRYAEINPRTMNDRMIQRLWPQFRSIYS</sequence>
<dbReference type="Pfam" id="PF09918">
    <property type="entry name" value="DUF2148"/>
    <property type="match status" value="1"/>
</dbReference>
<proteinExistence type="predicted"/>
<feature type="domain" description="DUF2148" evidence="1">
    <location>
        <begin position="148"/>
        <end position="214"/>
    </location>
</feature>
<accession>A0A7C4RPY1</accession>